<protein>
    <submittedName>
        <fullName evidence="2">Uncharacterized protein</fullName>
    </submittedName>
</protein>
<proteinExistence type="predicted"/>
<dbReference type="AlphaFoldDB" id="A0A382IE57"/>
<gene>
    <name evidence="2" type="ORF">METZ01_LOCUS250519</name>
</gene>
<dbReference type="EMBL" id="UINC01066695">
    <property type="protein sequence ID" value="SVB97665.1"/>
    <property type="molecule type" value="Genomic_DNA"/>
</dbReference>
<keyword evidence="1" id="KW-0812">Transmembrane</keyword>
<evidence type="ECO:0000256" key="1">
    <source>
        <dbReference type="SAM" id="Phobius"/>
    </source>
</evidence>
<name>A0A382IE57_9ZZZZ</name>
<evidence type="ECO:0000313" key="2">
    <source>
        <dbReference type="EMBL" id="SVB97665.1"/>
    </source>
</evidence>
<sequence>MLVKDTESLTDALARFFMITCGFSSFLPAHGSISVHGSNITP</sequence>
<feature type="transmembrane region" description="Helical" evidence="1">
    <location>
        <begin position="12"/>
        <end position="33"/>
    </location>
</feature>
<keyword evidence="1" id="KW-1133">Transmembrane helix</keyword>
<reference evidence="2" key="1">
    <citation type="submission" date="2018-05" db="EMBL/GenBank/DDBJ databases">
        <authorList>
            <person name="Lanie J.A."/>
            <person name="Ng W.-L."/>
            <person name="Kazmierczak K.M."/>
            <person name="Andrzejewski T.M."/>
            <person name="Davidsen T.M."/>
            <person name="Wayne K.J."/>
            <person name="Tettelin H."/>
            <person name="Glass J.I."/>
            <person name="Rusch D."/>
            <person name="Podicherti R."/>
            <person name="Tsui H.-C.T."/>
            <person name="Winkler M.E."/>
        </authorList>
    </citation>
    <scope>NUCLEOTIDE SEQUENCE</scope>
</reference>
<accession>A0A382IE57</accession>
<organism evidence="2">
    <name type="scientific">marine metagenome</name>
    <dbReference type="NCBI Taxonomy" id="408172"/>
    <lineage>
        <taxon>unclassified sequences</taxon>
        <taxon>metagenomes</taxon>
        <taxon>ecological metagenomes</taxon>
    </lineage>
</organism>
<keyword evidence="1" id="KW-0472">Membrane</keyword>
<feature type="non-terminal residue" evidence="2">
    <location>
        <position position="42"/>
    </location>
</feature>